<dbReference type="EMBL" id="QOUI01000006">
    <property type="protein sequence ID" value="RCK69500.1"/>
    <property type="molecule type" value="Genomic_DNA"/>
</dbReference>
<evidence type="ECO:0000256" key="1">
    <source>
        <dbReference type="SAM" id="MobiDB-lite"/>
    </source>
</evidence>
<feature type="compositionally biased region" description="Low complexity" evidence="1">
    <location>
        <begin position="250"/>
        <end position="261"/>
    </location>
</feature>
<organism evidence="2 3">
    <name type="scientific">Desertihabitans brevis</name>
    <dbReference type="NCBI Taxonomy" id="2268447"/>
    <lineage>
        <taxon>Bacteria</taxon>
        <taxon>Bacillati</taxon>
        <taxon>Actinomycetota</taxon>
        <taxon>Actinomycetes</taxon>
        <taxon>Propionibacteriales</taxon>
        <taxon>Propionibacteriaceae</taxon>
        <taxon>Desertihabitans</taxon>
    </lineage>
</organism>
<dbReference type="Proteomes" id="UP000252770">
    <property type="component" value="Unassembled WGS sequence"/>
</dbReference>
<evidence type="ECO:0000313" key="3">
    <source>
        <dbReference type="Proteomes" id="UP000252770"/>
    </source>
</evidence>
<name>A0A367YUM7_9ACTN</name>
<dbReference type="AlphaFoldDB" id="A0A367YUM7"/>
<proteinExistence type="predicted"/>
<evidence type="ECO:0000313" key="2">
    <source>
        <dbReference type="EMBL" id="RCK69500.1"/>
    </source>
</evidence>
<gene>
    <name evidence="2" type="ORF">DT076_11565</name>
</gene>
<keyword evidence="3" id="KW-1185">Reference proteome</keyword>
<accession>A0A367YUM7</accession>
<comment type="caution">
    <text evidence="2">The sequence shown here is derived from an EMBL/GenBank/DDBJ whole genome shotgun (WGS) entry which is preliminary data.</text>
</comment>
<sequence length="282" mass="30645">MAMDIQLRLLGGPAPDGEPRAHDAARLLGALHELSIRLGRHHAETERPGRSHRSVEELCEVRLAALTGGGTTLLLSVGPPDVLPLEGEECRWYAEELLRVLHGLAADERPERVPDLVADAVADLVQVLRLSAREVEIRVGARQVPRFRTVRLHRETWTTPRRRVDEDVACFTGTLERVDLPGHELRLRDEDGTVLELLHVVRPLAAAALLGRRAEASGRAVRDRTGRLVGLDAPTLSASTAPAPPPPAAAVPNGPGAPDPAGQEELQLTDEEIEAFLRSMGR</sequence>
<reference evidence="2 3" key="1">
    <citation type="submission" date="2018-07" db="EMBL/GenBank/DDBJ databases">
        <title>Desertimonas flava gen. nov. sp. nov.</title>
        <authorList>
            <person name="Liu S."/>
        </authorList>
    </citation>
    <scope>NUCLEOTIDE SEQUENCE [LARGE SCALE GENOMIC DNA]</scope>
    <source>
        <strain evidence="2 3">16Sb5-5</strain>
    </source>
</reference>
<feature type="region of interest" description="Disordered" evidence="1">
    <location>
        <begin position="235"/>
        <end position="264"/>
    </location>
</feature>
<protein>
    <submittedName>
        <fullName evidence="2">Uncharacterized protein</fullName>
    </submittedName>
</protein>